<dbReference type="PROSITE" id="PS50928">
    <property type="entry name" value="ABC_TM1"/>
    <property type="match status" value="1"/>
</dbReference>
<comment type="subcellular location">
    <subcellularLocation>
        <location evidence="5">Cell membrane</location>
        <topology evidence="5">Multi-pass membrane protein</topology>
    </subcellularLocation>
    <subcellularLocation>
        <location evidence="1">Membrane</location>
        <topology evidence="1">Multi-pass membrane protein</topology>
    </subcellularLocation>
</comment>
<feature type="transmembrane region" description="Helical" evidence="5">
    <location>
        <begin position="142"/>
        <end position="167"/>
    </location>
</feature>
<feature type="transmembrane region" description="Helical" evidence="5">
    <location>
        <begin position="196"/>
        <end position="219"/>
    </location>
</feature>
<keyword evidence="3 5" id="KW-1133">Transmembrane helix</keyword>
<feature type="transmembrane region" description="Helical" evidence="5">
    <location>
        <begin position="299"/>
        <end position="318"/>
    </location>
</feature>
<protein>
    <submittedName>
        <fullName evidence="7">Oligopeptide transport system permease protein OppB</fullName>
    </submittedName>
</protein>
<dbReference type="EMBL" id="CP009526">
    <property type="protein sequence ID" value="AKB49322.1"/>
    <property type="molecule type" value="Genomic_DNA"/>
</dbReference>
<dbReference type="SUPFAM" id="SSF161098">
    <property type="entry name" value="MetI-like"/>
    <property type="match status" value="1"/>
</dbReference>
<accession>A0A0E3QHQ8</accession>
<dbReference type="PANTHER" id="PTHR43376:SF1">
    <property type="entry name" value="OLIGOPEPTIDE TRANSPORT SYSTEM PERMEASE PROTEIN"/>
    <property type="match status" value="1"/>
</dbReference>
<keyword evidence="5" id="KW-0813">Transport</keyword>
<dbReference type="AlphaFoldDB" id="A0A0E3QHQ8"/>
<evidence type="ECO:0000256" key="3">
    <source>
        <dbReference type="ARBA" id="ARBA00022989"/>
    </source>
</evidence>
<dbReference type="InterPro" id="IPR035906">
    <property type="entry name" value="MetI-like_sf"/>
</dbReference>
<sequence>MLDRIQWGHVFSRGLEYALTFFIILTVNFFLPRFMPGGPLLSILGSQNADLPVVIDEETKYKLMDYYHLNDPLHLQFVHYLRDAAHLDFGYSIFYNVPVLDVVLGRLPWTLLLMGTALLLSTMLGIFLGLESSWKRGQRIDSLLLITLPLFRSVPVFFLGTLLIFFFGYRMGFFPVSGAVTPYMDYQGSLSVAKDIISHLVLPLTCLTAFEMPGTYLLVRNVCSQQFERPYILMDIARGLKDRHVKNHILLNSIVPIVNQVAAMLGFMVGGAVFVETIFSYPGMGLLVYNSFIERDYPVLQGAFVFISFFVLAGNYAADIICSYIDGRSGQE</sequence>
<dbReference type="KEGG" id="mbw:MSBRW_0069"/>
<evidence type="ECO:0000256" key="2">
    <source>
        <dbReference type="ARBA" id="ARBA00022692"/>
    </source>
</evidence>
<feature type="transmembrane region" description="Helical" evidence="5">
    <location>
        <begin position="14"/>
        <end position="31"/>
    </location>
</feature>
<gene>
    <name evidence="7" type="ORF">MSBRW_0069</name>
</gene>
<keyword evidence="2 5" id="KW-0812">Transmembrane</keyword>
<dbReference type="Pfam" id="PF00528">
    <property type="entry name" value="BPD_transp_1"/>
    <property type="match status" value="1"/>
</dbReference>
<evidence type="ECO:0000256" key="4">
    <source>
        <dbReference type="ARBA" id="ARBA00023136"/>
    </source>
</evidence>
<dbReference type="CDD" id="cd06261">
    <property type="entry name" value="TM_PBP2"/>
    <property type="match status" value="1"/>
</dbReference>
<proteinExistence type="inferred from homology"/>
<dbReference type="GeneID" id="24821456"/>
<dbReference type="InterPro" id="IPR000515">
    <property type="entry name" value="MetI-like"/>
</dbReference>
<dbReference type="HOGENOM" id="CLU_036879_1_0_2"/>
<feature type="domain" description="ABC transmembrane type-1" evidence="6">
    <location>
        <begin position="107"/>
        <end position="318"/>
    </location>
</feature>
<feature type="transmembrane region" description="Helical" evidence="5">
    <location>
        <begin position="109"/>
        <end position="130"/>
    </location>
</feature>
<name>A0A0E3QHQ8_METBA</name>
<dbReference type="RefSeq" id="WP_011305951.1">
    <property type="nucleotide sequence ID" value="NZ_CP009526.1"/>
</dbReference>
<organism evidence="7 8">
    <name type="scientific">Methanosarcina barkeri str. Wiesmoor</name>
    <dbReference type="NCBI Taxonomy" id="1434109"/>
    <lineage>
        <taxon>Archaea</taxon>
        <taxon>Methanobacteriati</taxon>
        <taxon>Methanobacteriota</taxon>
        <taxon>Stenosarchaea group</taxon>
        <taxon>Methanomicrobia</taxon>
        <taxon>Methanosarcinales</taxon>
        <taxon>Methanosarcinaceae</taxon>
        <taxon>Methanosarcina</taxon>
    </lineage>
</organism>
<dbReference type="PATRIC" id="fig|1434109.4.peg.65"/>
<comment type="similarity">
    <text evidence="5">Belongs to the binding-protein-dependent transport system permease family.</text>
</comment>
<dbReference type="PANTHER" id="PTHR43376">
    <property type="entry name" value="OLIGOPEPTIDE TRANSPORT SYSTEM PERMEASE PROTEIN"/>
    <property type="match status" value="1"/>
</dbReference>
<dbReference type="GO" id="GO:0005886">
    <property type="term" value="C:plasma membrane"/>
    <property type="evidence" value="ECO:0007669"/>
    <property type="project" value="UniProtKB-SubCell"/>
</dbReference>
<evidence type="ECO:0000313" key="7">
    <source>
        <dbReference type="EMBL" id="AKB49322.1"/>
    </source>
</evidence>
<evidence type="ECO:0000313" key="8">
    <source>
        <dbReference type="Proteomes" id="UP000033038"/>
    </source>
</evidence>
<dbReference type="GO" id="GO:0055085">
    <property type="term" value="P:transmembrane transport"/>
    <property type="evidence" value="ECO:0007669"/>
    <property type="project" value="InterPro"/>
</dbReference>
<dbReference type="Gene3D" id="1.10.3720.10">
    <property type="entry name" value="MetI-like"/>
    <property type="match status" value="1"/>
</dbReference>
<evidence type="ECO:0000256" key="5">
    <source>
        <dbReference type="RuleBase" id="RU363032"/>
    </source>
</evidence>
<dbReference type="Proteomes" id="UP000033038">
    <property type="component" value="Chromosome"/>
</dbReference>
<evidence type="ECO:0000256" key="1">
    <source>
        <dbReference type="ARBA" id="ARBA00004141"/>
    </source>
</evidence>
<keyword evidence="4 5" id="KW-0472">Membrane</keyword>
<reference evidence="7 8" key="1">
    <citation type="submission" date="2014-07" db="EMBL/GenBank/DDBJ databases">
        <title>Methanogenic archaea and the global carbon cycle.</title>
        <authorList>
            <person name="Henriksen J.R."/>
            <person name="Luke J."/>
            <person name="Reinhart S."/>
            <person name="Benedict M.N."/>
            <person name="Youngblut N.D."/>
            <person name="Metcalf M.E."/>
            <person name="Whitaker R.J."/>
            <person name="Metcalf W.W."/>
        </authorList>
    </citation>
    <scope>NUCLEOTIDE SEQUENCE [LARGE SCALE GENOMIC DNA]</scope>
    <source>
        <strain evidence="7 8">Wiesmoor</strain>
    </source>
</reference>
<feature type="transmembrane region" description="Helical" evidence="5">
    <location>
        <begin position="249"/>
        <end position="279"/>
    </location>
</feature>
<evidence type="ECO:0000259" key="6">
    <source>
        <dbReference type="PROSITE" id="PS50928"/>
    </source>
</evidence>